<dbReference type="GeneID" id="110756857"/>
<gene>
    <name evidence="2" type="primary">LOC110756857</name>
</gene>
<evidence type="ECO:0000313" key="2">
    <source>
        <dbReference type="RefSeq" id="XP_021814024.1"/>
    </source>
</evidence>
<sequence length="203" mass="22964">MACHTRSNSFNSRPHPIVQEVDEHLCRLRSSEATSTSSSSISHELSGLQDLHGSVDRLLQLPLTQQALAQETFNQSCEEREEVNLEHSPGQEILDLKEDGEEGNPQGYGKSHGINETISIVSKLRDVEAVTFAVFLVRKKQKYEFSKVDAALKSLIGHKRSKSHPQSHLDNLESCVQDHEEQLECLFRQLIKTRVFLLNILNH</sequence>
<proteinExistence type="predicted"/>
<dbReference type="PANTHER" id="PTHR33070">
    <property type="entry name" value="OS06G0725500 PROTEIN"/>
    <property type="match status" value="1"/>
</dbReference>
<organism evidence="1 2">
    <name type="scientific">Prunus avium</name>
    <name type="common">Cherry</name>
    <name type="synonym">Cerasus avium</name>
    <dbReference type="NCBI Taxonomy" id="42229"/>
    <lineage>
        <taxon>Eukaryota</taxon>
        <taxon>Viridiplantae</taxon>
        <taxon>Streptophyta</taxon>
        <taxon>Embryophyta</taxon>
        <taxon>Tracheophyta</taxon>
        <taxon>Spermatophyta</taxon>
        <taxon>Magnoliopsida</taxon>
        <taxon>eudicotyledons</taxon>
        <taxon>Gunneridae</taxon>
        <taxon>Pentapetalae</taxon>
        <taxon>rosids</taxon>
        <taxon>fabids</taxon>
        <taxon>Rosales</taxon>
        <taxon>Rosaceae</taxon>
        <taxon>Amygdaloideae</taxon>
        <taxon>Amygdaleae</taxon>
        <taxon>Prunus</taxon>
    </lineage>
</organism>
<dbReference type="Pfam" id="PF03087">
    <property type="entry name" value="BPS1"/>
    <property type="match status" value="2"/>
</dbReference>
<dbReference type="AlphaFoldDB" id="A0A6P5SDM7"/>
<dbReference type="GO" id="GO:0048367">
    <property type="term" value="P:shoot system development"/>
    <property type="evidence" value="ECO:0007669"/>
    <property type="project" value="InterPro"/>
</dbReference>
<dbReference type="RefSeq" id="XP_021814024.1">
    <property type="nucleotide sequence ID" value="XM_021958332.1"/>
</dbReference>
<dbReference type="Proteomes" id="UP000515124">
    <property type="component" value="Unplaced"/>
</dbReference>
<evidence type="ECO:0000313" key="1">
    <source>
        <dbReference type="Proteomes" id="UP000515124"/>
    </source>
</evidence>
<dbReference type="GO" id="GO:0048364">
    <property type="term" value="P:root development"/>
    <property type="evidence" value="ECO:0007669"/>
    <property type="project" value="InterPro"/>
</dbReference>
<dbReference type="KEGG" id="pavi:110756857"/>
<reference evidence="2" key="1">
    <citation type="submission" date="2025-08" db="UniProtKB">
        <authorList>
            <consortium name="RefSeq"/>
        </authorList>
    </citation>
    <scope>IDENTIFICATION</scope>
</reference>
<accession>A0A6P5SDM7</accession>
<dbReference type="PANTHER" id="PTHR33070:SF129">
    <property type="entry name" value="DUF241 DOMAIN PROTEIN"/>
    <property type="match status" value="1"/>
</dbReference>
<name>A0A6P5SDM7_PRUAV</name>
<protein>
    <submittedName>
        <fullName evidence="2">Uncharacterized protein LOC110756857</fullName>
    </submittedName>
</protein>
<keyword evidence="1" id="KW-1185">Reference proteome</keyword>
<dbReference type="InterPro" id="IPR004320">
    <property type="entry name" value="BPS1_pln"/>
</dbReference>